<accession>A0A9J5W8S2</accession>
<dbReference type="OrthoDB" id="1702664at2759"/>
<evidence type="ECO:0000313" key="3">
    <source>
        <dbReference type="Proteomes" id="UP000824120"/>
    </source>
</evidence>
<evidence type="ECO:0000313" key="2">
    <source>
        <dbReference type="EMBL" id="KAG5571636.1"/>
    </source>
</evidence>
<protein>
    <recommendedName>
        <fullName evidence="4">Reverse transcriptase</fullName>
    </recommendedName>
</protein>
<comment type="caution">
    <text evidence="2">The sequence shown here is derived from an EMBL/GenBank/DDBJ whole genome shotgun (WGS) entry which is preliminary data.</text>
</comment>
<keyword evidence="1" id="KW-0175">Coiled coil</keyword>
<sequence>MTEVKNLLLERRKLISSHTTISDLKQEINNLKEDIHQLKEKNVTIEIRLTNNESLKEMGNSSESSSYEEESKDLDFLKILNFGDHPNAFWNREKHVVSLPYEDNFSEDNIPTKARPCQMNSDYLELCKKQIGSLLQKGLIRHSKYPWSCTISMLIKMLNKKEVRPGYWQIQIAESNRFKTTFNVPMGQYAWTLCHLV</sequence>
<reference evidence="2 3" key="1">
    <citation type="submission" date="2020-09" db="EMBL/GenBank/DDBJ databases">
        <title>De no assembly of potato wild relative species, Solanum commersonii.</title>
        <authorList>
            <person name="Cho K."/>
        </authorList>
    </citation>
    <scope>NUCLEOTIDE SEQUENCE [LARGE SCALE GENOMIC DNA]</scope>
    <source>
        <strain evidence="2">LZ3.2</strain>
        <tissue evidence="2">Leaf</tissue>
    </source>
</reference>
<dbReference type="Proteomes" id="UP000824120">
    <property type="component" value="Chromosome 12"/>
</dbReference>
<dbReference type="AlphaFoldDB" id="A0A9J5W8S2"/>
<organism evidence="2 3">
    <name type="scientific">Solanum commersonii</name>
    <name type="common">Commerson's wild potato</name>
    <name type="synonym">Commerson's nightshade</name>
    <dbReference type="NCBI Taxonomy" id="4109"/>
    <lineage>
        <taxon>Eukaryota</taxon>
        <taxon>Viridiplantae</taxon>
        <taxon>Streptophyta</taxon>
        <taxon>Embryophyta</taxon>
        <taxon>Tracheophyta</taxon>
        <taxon>Spermatophyta</taxon>
        <taxon>Magnoliopsida</taxon>
        <taxon>eudicotyledons</taxon>
        <taxon>Gunneridae</taxon>
        <taxon>Pentapetalae</taxon>
        <taxon>asterids</taxon>
        <taxon>lamiids</taxon>
        <taxon>Solanales</taxon>
        <taxon>Solanaceae</taxon>
        <taxon>Solanoideae</taxon>
        <taxon>Solaneae</taxon>
        <taxon>Solanum</taxon>
    </lineage>
</organism>
<proteinExistence type="predicted"/>
<dbReference type="Gene3D" id="3.10.10.10">
    <property type="entry name" value="HIV Type 1 Reverse Transcriptase, subunit A, domain 1"/>
    <property type="match status" value="1"/>
</dbReference>
<feature type="coiled-coil region" evidence="1">
    <location>
        <begin position="21"/>
        <end position="48"/>
    </location>
</feature>
<evidence type="ECO:0000256" key="1">
    <source>
        <dbReference type="SAM" id="Coils"/>
    </source>
</evidence>
<dbReference type="SUPFAM" id="SSF56672">
    <property type="entry name" value="DNA/RNA polymerases"/>
    <property type="match status" value="1"/>
</dbReference>
<name>A0A9J5W8S2_SOLCO</name>
<dbReference type="InterPro" id="IPR043502">
    <property type="entry name" value="DNA/RNA_pol_sf"/>
</dbReference>
<gene>
    <name evidence="2" type="ORF">H5410_061402</name>
</gene>
<evidence type="ECO:0008006" key="4">
    <source>
        <dbReference type="Google" id="ProtNLM"/>
    </source>
</evidence>
<dbReference type="EMBL" id="JACXVP010000012">
    <property type="protein sequence ID" value="KAG5571636.1"/>
    <property type="molecule type" value="Genomic_DNA"/>
</dbReference>
<keyword evidence="3" id="KW-1185">Reference proteome</keyword>